<accession>A0A1I5T0C8</accession>
<name>A0A1I5T0C8_9RHOB</name>
<dbReference type="Pfam" id="PF11272">
    <property type="entry name" value="DUF3072"/>
    <property type="match status" value="1"/>
</dbReference>
<proteinExistence type="predicted"/>
<evidence type="ECO:0000256" key="1">
    <source>
        <dbReference type="SAM" id="MobiDB-lite"/>
    </source>
</evidence>
<organism evidence="2 3">
    <name type="scientific">Tranquillimonas alkanivorans</name>
    <dbReference type="NCBI Taxonomy" id="441119"/>
    <lineage>
        <taxon>Bacteria</taxon>
        <taxon>Pseudomonadati</taxon>
        <taxon>Pseudomonadota</taxon>
        <taxon>Alphaproteobacteria</taxon>
        <taxon>Rhodobacterales</taxon>
        <taxon>Roseobacteraceae</taxon>
        <taxon>Tranquillimonas</taxon>
    </lineage>
</organism>
<evidence type="ECO:0000313" key="3">
    <source>
        <dbReference type="Proteomes" id="UP000199356"/>
    </source>
</evidence>
<evidence type="ECO:0008006" key="4">
    <source>
        <dbReference type="Google" id="ProtNLM"/>
    </source>
</evidence>
<dbReference type="EMBL" id="FOXA01000012">
    <property type="protein sequence ID" value="SFP76127.1"/>
    <property type="molecule type" value="Genomic_DNA"/>
</dbReference>
<dbReference type="STRING" id="441119.SAMN04488047_11271"/>
<evidence type="ECO:0000313" key="2">
    <source>
        <dbReference type="EMBL" id="SFP76127.1"/>
    </source>
</evidence>
<feature type="region of interest" description="Disordered" evidence="1">
    <location>
        <begin position="1"/>
        <end position="30"/>
    </location>
</feature>
<reference evidence="2 3" key="1">
    <citation type="submission" date="2016-10" db="EMBL/GenBank/DDBJ databases">
        <authorList>
            <person name="de Groot N.N."/>
        </authorList>
    </citation>
    <scope>NUCLEOTIDE SEQUENCE [LARGE SCALE GENOMIC DNA]</scope>
    <source>
        <strain evidence="2 3">DSM 19547</strain>
    </source>
</reference>
<dbReference type="InterPro" id="IPR021425">
    <property type="entry name" value="DUF3072"/>
</dbReference>
<dbReference type="Proteomes" id="UP000199356">
    <property type="component" value="Unassembled WGS sequence"/>
</dbReference>
<dbReference type="OrthoDB" id="7871968at2"/>
<feature type="compositionally biased region" description="Basic and acidic residues" evidence="1">
    <location>
        <begin position="1"/>
        <end position="11"/>
    </location>
</feature>
<dbReference type="RefSeq" id="WP_093423394.1">
    <property type="nucleotide sequence ID" value="NZ_FOXA01000012.1"/>
</dbReference>
<protein>
    <recommendedName>
        <fullName evidence="4">DUF3072 domain-containing protein</fullName>
    </recommendedName>
</protein>
<keyword evidence="3" id="KW-1185">Reference proteome</keyword>
<dbReference type="AlphaFoldDB" id="A0A1I5T0C8"/>
<sequence length="72" mass="7957">MKNRNEPKGVVDETPLAGITTARTHGHDAMTEKQAVELRQLAEEAGEPFDTSLNRGQAEERIEALKKQLGRS</sequence>
<gene>
    <name evidence="2" type="ORF">SAMN04488047_11271</name>
</gene>